<feature type="domain" description="START" evidence="2">
    <location>
        <begin position="32"/>
        <end position="214"/>
    </location>
</feature>
<dbReference type="InterPro" id="IPR028347">
    <property type="entry name" value="START_dom_prot"/>
</dbReference>
<protein>
    <submittedName>
        <fullName evidence="3">START domain-containing protein</fullName>
    </submittedName>
</protein>
<feature type="chain" id="PRO_5046398334" evidence="1">
    <location>
        <begin position="28"/>
        <end position="235"/>
    </location>
</feature>
<dbReference type="EMBL" id="JBHRSZ010000002">
    <property type="protein sequence ID" value="MFC3150342.1"/>
    <property type="molecule type" value="Genomic_DNA"/>
</dbReference>
<comment type="caution">
    <text evidence="3">The sequence shown here is derived from an EMBL/GenBank/DDBJ whole genome shotgun (WGS) entry which is preliminary data.</text>
</comment>
<dbReference type="InterPro" id="IPR002913">
    <property type="entry name" value="START_lipid-bd_dom"/>
</dbReference>
<dbReference type="PANTHER" id="PTHR19308">
    <property type="entry name" value="PHOSPHATIDYLCHOLINE TRANSFER PROTEIN"/>
    <property type="match status" value="1"/>
</dbReference>
<feature type="signal peptide" evidence="1">
    <location>
        <begin position="1"/>
        <end position="27"/>
    </location>
</feature>
<dbReference type="InterPro" id="IPR023393">
    <property type="entry name" value="START-like_dom_sf"/>
</dbReference>
<dbReference type="RefSeq" id="WP_386716974.1">
    <property type="nucleotide sequence ID" value="NZ_JBHRSZ010000002.1"/>
</dbReference>
<dbReference type="PIRSF" id="PIRSF039033">
    <property type="entry name" value="START_dom"/>
    <property type="match status" value="1"/>
</dbReference>
<dbReference type="PROSITE" id="PS50848">
    <property type="entry name" value="START"/>
    <property type="match status" value="1"/>
</dbReference>
<dbReference type="PANTHER" id="PTHR19308:SF14">
    <property type="entry name" value="START DOMAIN-CONTAINING PROTEIN"/>
    <property type="match status" value="1"/>
</dbReference>
<keyword evidence="4" id="KW-1185">Reference proteome</keyword>
<sequence>MQFGTTRTSFIGLCCSFLFTVSSNSFANNDFSNNWSLEKEDDGIKISSREIAHSDFREFKAEVTLETSIDAILAVFQDPDSFTRWVHQCSSAEIIQQDSFLDVYVYQVSDMPLLVSDRDVVIHDVYTYSDDYKQWSIDVQAVEGMVAETDMVRVTKSQGTYNLYDMENGTVQIVWFQHADPGGALPSWLVNSLIVDLPFNTLNNLRELVKEAQYATSKIGYDENGVPTHWAVKNF</sequence>
<evidence type="ECO:0000259" key="2">
    <source>
        <dbReference type="PROSITE" id="PS50848"/>
    </source>
</evidence>
<organism evidence="3 4">
    <name type="scientific">Litoribrevibacter euphylliae</name>
    <dbReference type="NCBI Taxonomy" id="1834034"/>
    <lineage>
        <taxon>Bacteria</taxon>
        <taxon>Pseudomonadati</taxon>
        <taxon>Pseudomonadota</taxon>
        <taxon>Gammaproteobacteria</taxon>
        <taxon>Oceanospirillales</taxon>
        <taxon>Oceanospirillaceae</taxon>
        <taxon>Litoribrevibacter</taxon>
    </lineage>
</organism>
<evidence type="ECO:0000256" key="1">
    <source>
        <dbReference type="SAM" id="SignalP"/>
    </source>
</evidence>
<dbReference type="CDD" id="cd08876">
    <property type="entry name" value="START_1"/>
    <property type="match status" value="1"/>
</dbReference>
<proteinExistence type="predicted"/>
<evidence type="ECO:0000313" key="4">
    <source>
        <dbReference type="Proteomes" id="UP001595476"/>
    </source>
</evidence>
<dbReference type="InterPro" id="IPR051213">
    <property type="entry name" value="START_lipid_transfer"/>
</dbReference>
<evidence type="ECO:0000313" key="3">
    <source>
        <dbReference type="EMBL" id="MFC3150342.1"/>
    </source>
</evidence>
<name>A0ABV7HG81_9GAMM</name>
<dbReference type="Pfam" id="PF01852">
    <property type="entry name" value="START"/>
    <property type="match status" value="1"/>
</dbReference>
<accession>A0ABV7HG81</accession>
<reference evidence="4" key="1">
    <citation type="journal article" date="2019" name="Int. J. Syst. Evol. Microbiol.">
        <title>The Global Catalogue of Microorganisms (GCM) 10K type strain sequencing project: providing services to taxonomists for standard genome sequencing and annotation.</title>
        <authorList>
            <consortium name="The Broad Institute Genomics Platform"/>
            <consortium name="The Broad Institute Genome Sequencing Center for Infectious Disease"/>
            <person name="Wu L."/>
            <person name="Ma J."/>
        </authorList>
    </citation>
    <scope>NUCLEOTIDE SEQUENCE [LARGE SCALE GENOMIC DNA]</scope>
    <source>
        <strain evidence="4">KCTC 52438</strain>
    </source>
</reference>
<dbReference type="SUPFAM" id="SSF55961">
    <property type="entry name" value="Bet v1-like"/>
    <property type="match status" value="1"/>
</dbReference>
<dbReference type="SMART" id="SM00234">
    <property type="entry name" value="START"/>
    <property type="match status" value="1"/>
</dbReference>
<keyword evidence="1" id="KW-0732">Signal</keyword>
<dbReference type="Gene3D" id="3.30.530.20">
    <property type="match status" value="1"/>
</dbReference>
<gene>
    <name evidence="3" type="ORF">ACFOEK_04835</name>
</gene>
<dbReference type="Proteomes" id="UP001595476">
    <property type="component" value="Unassembled WGS sequence"/>
</dbReference>